<dbReference type="GO" id="GO:0006605">
    <property type="term" value="P:protein targeting"/>
    <property type="evidence" value="ECO:0007669"/>
    <property type="project" value="InterPro"/>
</dbReference>
<organism evidence="17 18">
    <name type="scientific">Lichtheimia ornata</name>
    <dbReference type="NCBI Taxonomy" id="688661"/>
    <lineage>
        <taxon>Eukaryota</taxon>
        <taxon>Fungi</taxon>
        <taxon>Fungi incertae sedis</taxon>
        <taxon>Mucoromycota</taxon>
        <taxon>Mucoromycotina</taxon>
        <taxon>Mucoromycetes</taxon>
        <taxon>Mucorales</taxon>
        <taxon>Lichtheimiaceae</taxon>
        <taxon>Lichtheimia</taxon>
    </lineage>
</organism>
<gene>
    <name evidence="17" type="ORF">O0I10_000740</name>
</gene>
<dbReference type="PRINTS" id="PR00351">
    <property type="entry name" value="OM20RECEPTOR"/>
</dbReference>
<protein>
    <recommendedName>
        <fullName evidence="11">Mitochondrial import receptor subunit TOM20</fullName>
    </recommendedName>
    <alternativeName>
        <fullName evidence="10">Mitochondrial 20 kDa outer membrane protein</fullName>
    </alternativeName>
    <alternativeName>
        <fullName evidence="12">Mitochondrial import receptor subunit tom20</fullName>
    </alternativeName>
    <alternativeName>
        <fullName evidence="13">Translocase of outer membrane 20 kDa subunit</fullName>
    </alternativeName>
</protein>
<dbReference type="PANTHER" id="PTHR12430:SF0">
    <property type="entry name" value="TRANSLOCASE OF OUTER MITOCHONDRIAL MEMBRANE 20"/>
    <property type="match status" value="1"/>
</dbReference>
<dbReference type="EMBL" id="JARTCD010000002">
    <property type="protein sequence ID" value="KAJ8663498.1"/>
    <property type="molecule type" value="Genomic_DNA"/>
</dbReference>
<evidence type="ECO:0000256" key="7">
    <source>
        <dbReference type="ARBA" id="ARBA00022989"/>
    </source>
</evidence>
<dbReference type="InterPro" id="IPR023392">
    <property type="entry name" value="Tom20_dom_sf"/>
</dbReference>
<name>A0AAD8DJ49_9FUNG</name>
<comment type="subcellular location">
    <subcellularLocation>
        <location evidence="1">Mitochondrion outer membrane</location>
        <topology evidence="1">Single-pass membrane protein</topology>
    </subcellularLocation>
</comment>
<feature type="region of interest" description="Disordered" evidence="15">
    <location>
        <begin position="159"/>
        <end position="185"/>
    </location>
</feature>
<keyword evidence="9 14" id="KW-0472">Membrane</keyword>
<dbReference type="RefSeq" id="XP_058348410.1">
    <property type="nucleotide sequence ID" value="XM_058480846.1"/>
</dbReference>
<feature type="compositionally biased region" description="Low complexity" evidence="15">
    <location>
        <begin position="159"/>
        <end position="178"/>
    </location>
</feature>
<dbReference type="Gene3D" id="1.20.960.10">
    <property type="entry name" value="Mitochondrial outer membrane translocase complex, subunit Tom20 domain"/>
    <property type="match status" value="1"/>
</dbReference>
<accession>A0AAD8DJ49</accession>
<evidence type="ECO:0000313" key="18">
    <source>
        <dbReference type="Proteomes" id="UP001234581"/>
    </source>
</evidence>
<keyword evidence="6" id="KW-0653">Protein transport</keyword>
<evidence type="ECO:0000256" key="16">
    <source>
        <dbReference type="SAM" id="Phobius"/>
    </source>
</evidence>
<evidence type="ECO:0000256" key="15">
    <source>
        <dbReference type="SAM" id="MobiDB-lite"/>
    </source>
</evidence>
<evidence type="ECO:0000256" key="11">
    <source>
        <dbReference type="ARBA" id="ARBA00068548"/>
    </source>
</evidence>
<evidence type="ECO:0000256" key="14">
    <source>
        <dbReference type="PIRNR" id="PIRNR037707"/>
    </source>
</evidence>
<keyword evidence="18" id="KW-1185">Reference proteome</keyword>
<evidence type="ECO:0000256" key="8">
    <source>
        <dbReference type="ARBA" id="ARBA00023128"/>
    </source>
</evidence>
<dbReference type="GO" id="GO:0006886">
    <property type="term" value="P:intracellular protein transport"/>
    <property type="evidence" value="ECO:0007669"/>
    <property type="project" value="InterPro"/>
</dbReference>
<proteinExistence type="inferred from homology"/>
<evidence type="ECO:0000313" key="17">
    <source>
        <dbReference type="EMBL" id="KAJ8663498.1"/>
    </source>
</evidence>
<evidence type="ECO:0000256" key="12">
    <source>
        <dbReference type="ARBA" id="ARBA00073975"/>
    </source>
</evidence>
<dbReference type="Proteomes" id="UP001234581">
    <property type="component" value="Unassembled WGS sequence"/>
</dbReference>
<dbReference type="FunFam" id="1.20.960.10:FF:000002">
    <property type="entry name" value="Mitochondrial import receptor subunit TOM20"/>
    <property type="match status" value="1"/>
</dbReference>
<keyword evidence="7 16" id="KW-1133">Transmembrane helix</keyword>
<evidence type="ECO:0000256" key="5">
    <source>
        <dbReference type="ARBA" id="ARBA00022787"/>
    </source>
</evidence>
<dbReference type="AlphaFoldDB" id="A0AAD8DJ49"/>
<dbReference type="GO" id="GO:0030943">
    <property type="term" value="F:mitochondrion targeting sequence binding"/>
    <property type="evidence" value="ECO:0007669"/>
    <property type="project" value="TreeGrafter"/>
</dbReference>
<keyword evidence="4 16" id="KW-0812">Transmembrane</keyword>
<keyword evidence="5 14" id="KW-1000">Mitochondrion outer membrane</keyword>
<comment type="caution">
    <text evidence="17">The sequence shown here is derived from an EMBL/GenBank/DDBJ whole genome shotgun (WGS) entry which is preliminary data.</text>
</comment>
<dbReference type="InterPro" id="IPR002056">
    <property type="entry name" value="MAS20"/>
</dbReference>
<dbReference type="GeneID" id="83208161"/>
<keyword evidence="8 14" id="KW-0496">Mitochondrion</keyword>
<dbReference type="PANTHER" id="PTHR12430">
    <property type="entry name" value="MITOCHONDRIAL IMPORT RECEPTOR SUBUNIT TOM20"/>
    <property type="match status" value="1"/>
</dbReference>
<comment type="similarity">
    <text evidence="2 14">Belongs to the Tom20 family.</text>
</comment>
<evidence type="ECO:0000256" key="9">
    <source>
        <dbReference type="ARBA" id="ARBA00023136"/>
    </source>
</evidence>
<dbReference type="GO" id="GO:0005742">
    <property type="term" value="C:mitochondrial outer membrane translocase complex"/>
    <property type="evidence" value="ECO:0007669"/>
    <property type="project" value="UniProtKB-UniRule"/>
</dbReference>
<keyword evidence="3" id="KW-0813">Transport</keyword>
<evidence type="ECO:0000256" key="2">
    <source>
        <dbReference type="ARBA" id="ARBA00005792"/>
    </source>
</evidence>
<dbReference type="GO" id="GO:0030150">
    <property type="term" value="P:protein import into mitochondrial matrix"/>
    <property type="evidence" value="ECO:0007669"/>
    <property type="project" value="TreeGrafter"/>
</dbReference>
<evidence type="ECO:0000256" key="1">
    <source>
        <dbReference type="ARBA" id="ARBA00004572"/>
    </source>
</evidence>
<evidence type="ECO:0000256" key="4">
    <source>
        <dbReference type="ARBA" id="ARBA00022692"/>
    </source>
</evidence>
<evidence type="ECO:0000256" key="10">
    <source>
        <dbReference type="ARBA" id="ARBA00042705"/>
    </source>
</evidence>
<sequence length="185" mass="20219">MRPQTAALYTVGALTAVGLGYVVYFDYKRRSDPNFRKNLKRQRKQAAKVAKAQEEDDKNAKIKLIEKVIVAAAQETYPTTPEEREKYFMEQVAAGEALCGQGPEQYENAILPFYKALKVYPAPMELVMIYQKTVPEPVFTTIVNILAIEQQAMEANGAAAASSGTAEEAAAAAATGAEPEIPIDN</sequence>
<dbReference type="Pfam" id="PF02064">
    <property type="entry name" value="MAS20"/>
    <property type="match status" value="1"/>
</dbReference>
<feature type="transmembrane region" description="Helical" evidence="16">
    <location>
        <begin position="6"/>
        <end position="27"/>
    </location>
</feature>
<evidence type="ECO:0000256" key="13">
    <source>
        <dbReference type="ARBA" id="ARBA00080405"/>
    </source>
</evidence>
<dbReference type="GO" id="GO:0016031">
    <property type="term" value="P:tRNA import into mitochondrion"/>
    <property type="evidence" value="ECO:0007669"/>
    <property type="project" value="TreeGrafter"/>
</dbReference>
<dbReference type="SUPFAM" id="SSF47157">
    <property type="entry name" value="Mitochondrial import receptor subunit Tom20"/>
    <property type="match status" value="1"/>
</dbReference>
<dbReference type="PIRSF" id="PIRSF037707">
    <property type="entry name" value="MAS20_rcpt"/>
    <property type="match status" value="1"/>
</dbReference>
<evidence type="ECO:0000256" key="6">
    <source>
        <dbReference type="ARBA" id="ARBA00022927"/>
    </source>
</evidence>
<dbReference type="GO" id="GO:0008320">
    <property type="term" value="F:protein transmembrane transporter activity"/>
    <property type="evidence" value="ECO:0007669"/>
    <property type="project" value="TreeGrafter"/>
</dbReference>
<reference evidence="17 18" key="1">
    <citation type="submission" date="2023-03" db="EMBL/GenBank/DDBJ databases">
        <title>Genome sequence of Lichtheimia ornata CBS 291.66.</title>
        <authorList>
            <person name="Mohabir J.T."/>
            <person name="Shea T.P."/>
            <person name="Kurbessoian T."/>
            <person name="Berby B."/>
            <person name="Fontaine J."/>
            <person name="Livny J."/>
            <person name="Gnirke A."/>
            <person name="Stajich J.E."/>
            <person name="Cuomo C.A."/>
        </authorList>
    </citation>
    <scope>NUCLEOTIDE SEQUENCE [LARGE SCALE GENOMIC DNA]</scope>
    <source>
        <strain evidence="17">CBS 291.66</strain>
    </source>
</reference>
<evidence type="ECO:0000256" key="3">
    <source>
        <dbReference type="ARBA" id="ARBA00022448"/>
    </source>
</evidence>